<dbReference type="Proteomes" id="UP000640333">
    <property type="component" value="Unassembled WGS sequence"/>
</dbReference>
<dbReference type="InterPro" id="IPR021284">
    <property type="entry name" value="DUF2750"/>
</dbReference>
<reference evidence="1" key="1">
    <citation type="submission" date="2020-10" db="EMBL/GenBank/DDBJ databases">
        <title>Bacterium isolated from coastal waters sediment.</title>
        <authorList>
            <person name="Chen R.-J."/>
            <person name="Lu D.-C."/>
            <person name="Zhu K.-L."/>
            <person name="Du Z.-J."/>
        </authorList>
    </citation>
    <scope>NUCLEOTIDE SEQUENCE</scope>
    <source>
        <strain evidence="1">N1Y112</strain>
    </source>
</reference>
<proteinExistence type="predicted"/>
<protein>
    <submittedName>
        <fullName evidence="1">DUF2750 domain-containing protein</fullName>
    </submittedName>
</protein>
<name>A0A8J7FLW5_9GAMM</name>
<evidence type="ECO:0000313" key="2">
    <source>
        <dbReference type="Proteomes" id="UP000640333"/>
    </source>
</evidence>
<comment type="caution">
    <text evidence="1">The sequence shown here is derived from an EMBL/GenBank/DDBJ whole genome shotgun (WGS) entry which is preliminary data.</text>
</comment>
<gene>
    <name evidence="1" type="ORF">IOQ59_15375</name>
</gene>
<keyword evidence="2" id="KW-1185">Reference proteome</keyword>
<dbReference type="EMBL" id="JADEYS010000016">
    <property type="protein sequence ID" value="MBE9398638.1"/>
    <property type="molecule type" value="Genomic_DNA"/>
</dbReference>
<organism evidence="1 2">
    <name type="scientific">Pontibacterium sinense</name>
    <dbReference type="NCBI Taxonomy" id="2781979"/>
    <lineage>
        <taxon>Bacteria</taxon>
        <taxon>Pseudomonadati</taxon>
        <taxon>Pseudomonadota</taxon>
        <taxon>Gammaproteobacteria</taxon>
        <taxon>Oceanospirillales</taxon>
        <taxon>Oceanospirillaceae</taxon>
        <taxon>Pontibacterium</taxon>
    </lineage>
</organism>
<sequence length="128" mass="14509">MTTPDIDTIQKYNSEQLYSHFVSEAATHKQIWILTDEYGSVMLNTDDEDCVPVWPSQEQAEAWATGEWSDCKAEAIPLDKWHSRWTAGMEEDGFAAVVCPIESQDGLVVYPEELDKALKKKSQKLANK</sequence>
<dbReference type="AlphaFoldDB" id="A0A8J7FLW5"/>
<accession>A0A8J7FLW5</accession>
<dbReference type="Pfam" id="PF11042">
    <property type="entry name" value="DUF2750"/>
    <property type="match status" value="1"/>
</dbReference>
<dbReference type="RefSeq" id="WP_193954306.1">
    <property type="nucleotide sequence ID" value="NZ_JADEYS010000016.1"/>
</dbReference>
<evidence type="ECO:0000313" key="1">
    <source>
        <dbReference type="EMBL" id="MBE9398638.1"/>
    </source>
</evidence>